<reference evidence="1 2" key="1">
    <citation type="submission" date="2024-01" db="EMBL/GenBank/DDBJ databases">
        <title>The genomes of 5 underutilized Papilionoideae crops provide insights into root nodulation and disease resistanc.</title>
        <authorList>
            <person name="Jiang F."/>
        </authorList>
    </citation>
    <scope>NUCLEOTIDE SEQUENCE [LARGE SCALE GENOMIC DNA]</scope>
    <source>
        <strain evidence="1">JINMINGXINNONG_FW02</strain>
        <tissue evidence="1">Leaves</tissue>
    </source>
</reference>
<keyword evidence="2" id="KW-1185">Reference proteome</keyword>
<gene>
    <name evidence="1" type="ORF">VNO80_25412</name>
</gene>
<sequence length="144" mass="15024">MTSLALSTASSASYHTVSFLALHVSSGHVASRAASRDDACATIGAGCRPLSRYSTPPAHTSSCPNPRCTTASRAPSPVALRHWSRLNPLRGITGSAPFSHSPKPPLSRHCHHAQSVATVSLTGQLLPLPSALLPVSRLHLIVVP</sequence>
<dbReference type="AlphaFoldDB" id="A0AAN9LZF8"/>
<comment type="caution">
    <text evidence="1">The sequence shown here is derived from an EMBL/GenBank/DDBJ whole genome shotgun (WGS) entry which is preliminary data.</text>
</comment>
<dbReference type="Proteomes" id="UP001374584">
    <property type="component" value="Unassembled WGS sequence"/>
</dbReference>
<protein>
    <submittedName>
        <fullName evidence="1">Uncharacterized protein</fullName>
    </submittedName>
</protein>
<name>A0AAN9LZF8_PHACN</name>
<evidence type="ECO:0000313" key="2">
    <source>
        <dbReference type="Proteomes" id="UP001374584"/>
    </source>
</evidence>
<organism evidence="1 2">
    <name type="scientific">Phaseolus coccineus</name>
    <name type="common">Scarlet runner bean</name>
    <name type="synonym">Phaseolus multiflorus</name>
    <dbReference type="NCBI Taxonomy" id="3886"/>
    <lineage>
        <taxon>Eukaryota</taxon>
        <taxon>Viridiplantae</taxon>
        <taxon>Streptophyta</taxon>
        <taxon>Embryophyta</taxon>
        <taxon>Tracheophyta</taxon>
        <taxon>Spermatophyta</taxon>
        <taxon>Magnoliopsida</taxon>
        <taxon>eudicotyledons</taxon>
        <taxon>Gunneridae</taxon>
        <taxon>Pentapetalae</taxon>
        <taxon>rosids</taxon>
        <taxon>fabids</taxon>
        <taxon>Fabales</taxon>
        <taxon>Fabaceae</taxon>
        <taxon>Papilionoideae</taxon>
        <taxon>50 kb inversion clade</taxon>
        <taxon>NPAAA clade</taxon>
        <taxon>indigoferoid/millettioid clade</taxon>
        <taxon>Phaseoleae</taxon>
        <taxon>Phaseolus</taxon>
    </lineage>
</organism>
<accession>A0AAN9LZF8</accession>
<evidence type="ECO:0000313" key="1">
    <source>
        <dbReference type="EMBL" id="KAK7342458.1"/>
    </source>
</evidence>
<dbReference type="EMBL" id="JAYMYR010000009">
    <property type="protein sequence ID" value="KAK7342458.1"/>
    <property type="molecule type" value="Genomic_DNA"/>
</dbReference>
<proteinExistence type="predicted"/>